<sequence length="531" mass="57663">MDRPALSDIPAWVIAVVLGLAYLVIDPPSADLAAQTYRSGLFEEHGFLAWDNAWYGGHHMPGYSLLFPPLAALLGPRVVGVLAAVAAAWLFERIAAEHFGARGARIGSLWFAAATAVNLLTGRLTFALGVAFALACVLAATHRRPGWACLAAAASTFASPVAGLFLGLGAAAWFLGGGRRPDPSRSMAVRRRDAMLVGAAAVVPALALTVVFPEGGVEPFVPSSFWPALLGLVLIVVFLPRDERVLRYAILLYGLATIASFVLDTPMGGNVTRLGTLLAGPVLACLLWQRQPRLLLVLAVPLVYWQWTAPVRDWVRGSGDPSVHASYYTGVVDFLRSDPDAAARTFRVEVPFTANHWESRWVGNHVPLARGWQRQLDIKVNGLFYGGELTPERYRRWLLKAAVRYVALPDVDLDHSAHDEAALIRAGQPYLQPVWRDRHWRVFRVRGAAPLADRGGGTVTRVTTQGFRVRATAPGTTVVRIRWTPYWKAAGGACVRRAPGDWTAVRATRAGDVDVGIAFTPLRIKATGERC</sequence>
<feature type="transmembrane region" description="Helical" evidence="1">
    <location>
        <begin position="195"/>
        <end position="213"/>
    </location>
</feature>
<dbReference type="AlphaFoldDB" id="A0AAU7AP67"/>
<keyword evidence="1" id="KW-0472">Membrane</keyword>
<gene>
    <name evidence="2" type="ORF">DSM112329_00249</name>
</gene>
<reference evidence="2" key="1">
    <citation type="submission" date="2022-12" db="EMBL/GenBank/DDBJ databases">
        <title>Paraconexibacter alkalitolerans sp. nov. and Baekduia alba sp. nov., isolated from soil and emended description of the genera Paraconexibacter (Chun et al., 2020) and Baekduia (An et al., 2020).</title>
        <authorList>
            <person name="Vieira S."/>
            <person name="Huber K.J."/>
            <person name="Geppert A."/>
            <person name="Wolf J."/>
            <person name="Neumann-Schaal M."/>
            <person name="Muesken M."/>
            <person name="Overmann J."/>
        </authorList>
    </citation>
    <scope>NUCLEOTIDE SEQUENCE</scope>
    <source>
        <strain evidence="2">AEG42_29</strain>
    </source>
</reference>
<feature type="transmembrane region" description="Helical" evidence="1">
    <location>
        <begin position="111"/>
        <end position="140"/>
    </location>
</feature>
<accession>A0AAU7AP67</accession>
<feature type="transmembrane region" description="Helical" evidence="1">
    <location>
        <begin position="152"/>
        <end position="175"/>
    </location>
</feature>
<feature type="transmembrane region" description="Helical" evidence="1">
    <location>
        <begin position="245"/>
        <end position="263"/>
    </location>
</feature>
<keyword evidence="1" id="KW-1133">Transmembrane helix</keyword>
<evidence type="ECO:0008006" key="3">
    <source>
        <dbReference type="Google" id="ProtNLM"/>
    </source>
</evidence>
<feature type="transmembrane region" description="Helical" evidence="1">
    <location>
        <begin position="219"/>
        <end position="238"/>
    </location>
</feature>
<evidence type="ECO:0000256" key="1">
    <source>
        <dbReference type="SAM" id="Phobius"/>
    </source>
</evidence>
<feature type="transmembrane region" description="Helical" evidence="1">
    <location>
        <begin position="70"/>
        <end position="91"/>
    </location>
</feature>
<dbReference type="KEGG" id="parq:DSM112329_00249"/>
<dbReference type="EMBL" id="CP114014">
    <property type="protein sequence ID" value="XAY03434.1"/>
    <property type="molecule type" value="Genomic_DNA"/>
</dbReference>
<evidence type="ECO:0000313" key="2">
    <source>
        <dbReference type="EMBL" id="XAY03434.1"/>
    </source>
</evidence>
<feature type="transmembrane region" description="Helical" evidence="1">
    <location>
        <begin position="9"/>
        <end position="25"/>
    </location>
</feature>
<name>A0AAU7AP67_9ACTN</name>
<dbReference type="RefSeq" id="WP_354699991.1">
    <property type="nucleotide sequence ID" value="NZ_CP114014.1"/>
</dbReference>
<organism evidence="2">
    <name type="scientific">Paraconexibacter sp. AEG42_29</name>
    <dbReference type="NCBI Taxonomy" id="2997339"/>
    <lineage>
        <taxon>Bacteria</taxon>
        <taxon>Bacillati</taxon>
        <taxon>Actinomycetota</taxon>
        <taxon>Thermoleophilia</taxon>
        <taxon>Solirubrobacterales</taxon>
        <taxon>Paraconexibacteraceae</taxon>
        <taxon>Paraconexibacter</taxon>
    </lineage>
</organism>
<proteinExistence type="predicted"/>
<keyword evidence="1" id="KW-0812">Transmembrane</keyword>
<protein>
    <recommendedName>
        <fullName evidence="3">Glycosyltransferase RgtA/B/C/D-like domain-containing protein</fullName>
    </recommendedName>
</protein>